<evidence type="ECO:0000256" key="2">
    <source>
        <dbReference type="ARBA" id="ARBA00023163"/>
    </source>
</evidence>
<feature type="region of interest" description="Disordered" evidence="3">
    <location>
        <begin position="1"/>
        <end position="21"/>
    </location>
</feature>
<dbReference type="GO" id="GO:0006351">
    <property type="term" value="P:DNA-templated transcription"/>
    <property type="evidence" value="ECO:0007669"/>
    <property type="project" value="InterPro"/>
</dbReference>
<dbReference type="GO" id="GO:0003677">
    <property type="term" value="F:DNA binding"/>
    <property type="evidence" value="ECO:0007669"/>
    <property type="project" value="InterPro"/>
</dbReference>
<dbReference type="GO" id="GO:0000428">
    <property type="term" value="C:DNA-directed RNA polymerase complex"/>
    <property type="evidence" value="ECO:0007669"/>
    <property type="project" value="UniProtKB-KW"/>
</dbReference>
<feature type="non-terminal residue" evidence="4">
    <location>
        <position position="1"/>
    </location>
</feature>
<keyword evidence="2" id="KW-0804">Transcription</keyword>
<evidence type="ECO:0000313" key="5">
    <source>
        <dbReference type="Proteomes" id="UP001206925"/>
    </source>
</evidence>
<name>A0AAD5GTK0_AMBAR</name>
<keyword evidence="5" id="KW-1185">Reference proteome</keyword>
<comment type="caution">
    <text evidence="4">The sequence shown here is derived from an EMBL/GenBank/DDBJ whole genome shotgun (WGS) entry which is preliminary data.</text>
</comment>
<dbReference type="InterPro" id="IPR036161">
    <property type="entry name" value="RPB6/omega-like_sf"/>
</dbReference>
<sequence length="151" mass="16715">MVCLSSNPHRKNATMGYEDEPIEPKLDSTTTKINKKMKKPKKKIMTRYEMVTIFCMNATVMVELDGVTDPLKINAIALSASGKGSSKNIMQADHADFRKIVMGISLSLIAGGFRYIGKGGDGVGITKERINMPVIMTKCYFSKKCQTKIED</sequence>
<protein>
    <submittedName>
        <fullName evidence="4">Uncharacterized protein</fullName>
    </submittedName>
</protein>
<evidence type="ECO:0000313" key="4">
    <source>
        <dbReference type="EMBL" id="KAI7754977.1"/>
    </source>
</evidence>
<organism evidence="4 5">
    <name type="scientific">Ambrosia artemisiifolia</name>
    <name type="common">Common ragweed</name>
    <dbReference type="NCBI Taxonomy" id="4212"/>
    <lineage>
        <taxon>Eukaryota</taxon>
        <taxon>Viridiplantae</taxon>
        <taxon>Streptophyta</taxon>
        <taxon>Embryophyta</taxon>
        <taxon>Tracheophyta</taxon>
        <taxon>Spermatophyta</taxon>
        <taxon>Magnoliopsida</taxon>
        <taxon>eudicotyledons</taxon>
        <taxon>Gunneridae</taxon>
        <taxon>Pentapetalae</taxon>
        <taxon>asterids</taxon>
        <taxon>campanulids</taxon>
        <taxon>Asterales</taxon>
        <taxon>Asteraceae</taxon>
        <taxon>Asteroideae</taxon>
        <taxon>Heliantheae alliance</taxon>
        <taxon>Heliantheae</taxon>
        <taxon>Ambrosia</taxon>
    </lineage>
</organism>
<keyword evidence="1" id="KW-0240">DNA-directed RNA polymerase</keyword>
<evidence type="ECO:0000256" key="1">
    <source>
        <dbReference type="ARBA" id="ARBA00022478"/>
    </source>
</evidence>
<gene>
    <name evidence="4" type="ORF">M8C21_005623</name>
</gene>
<reference evidence="4" key="1">
    <citation type="submission" date="2022-06" db="EMBL/GenBank/DDBJ databases">
        <title>Uncovering the hologenomic basis of an extraordinary plant invasion.</title>
        <authorList>
            <person name="Bieker V.C."/>
            <person name="Martin M.D."/>
            <person name="Gilbert T."/>
            <person name="Hodgins K."/>
            <person name="Battlay P."/>
            <person name="Petersen B."/>
            <person name="Wilson J."/>
        </authorList>
    </citation>
    <scope>NUCLEOTIDE SEQUENCE</scope>
    <source>
        <strain evidence="4">AA19_3_7</strain>
        <tissue evidence="4">Leaf</tissue>
    </source>
</reference>
<proteinExistence type="predicted"/>
<dbReference type="GO" id="GO:0003899">
    <property type="term" value="F:DNA-directed RNA polymerase activity"/>
    <property type="evidence" value="ECO:0007669"/>
    <property type="project" value="InterPro"/>
</dbReference>
<dbReference type="AlphaFoldDB" id="A0AAD5GTK0"/>
<dbReference type="Proteomes" id="UP001206925">
    <property type="component" value="Unassembled WGS sequence"/>
</dbReference>
<dbReference type="EMBL" id="JAMZMK010002189">
    <property type="protein sequence ID" value="KAI7754977.1"/>
    <property type="molecule type" value="Genomic_DNA"/>
</dbReference>
<dbReference type="SUPFAM" id="SSF63562">
    <property type="entry name" value="RPB6/omega subunit-like"/>
    <property type="match status" value="1"/>
</dbReference>
<evidence type="ECO:0000256" key="3">
    <source>
        <dbReference type="SAM" id="MobiDB-lite"/>
    </source>
</evidence>
<accession>A0AAD5GTK0</accession>